<accession>A0ABP7L580</accession>
<keyword evidence="3" id="KW-1185">Reference proteome</keyword>
<name>A0ABP7L580_9MICO</name>
<organism evidence="2 3">
    <name type="scientific">Leifsonia kafniensis</name>
    <dbReference type="NCBI Taxonomy" id="475957"/>
    <lineage>
        <taxon>Bacteria</taxon>
        <taxon>Bacillati</taxon>
        <taxon>Actinomycetota</taxon>
        <taxon>Actinomycetes</taxon>
        <taxon>Micrococcales</taxon>
        <taxon>Microbacteriaceae</taxon>
        <taxon>Leifsonia</taxon>
    </lineage>
</organism>
<dbReference type="SUPFAM" id="SSF47598">
    <property type="entry name" value="Ribbon-helix-helix"/>
    <property type="match status" value="1"/>
</dbReference>
<dbReference type="EMBL" id="BAABCN010000017">
    <property type="protein sequence ID" value="GAA3894131.1"/>
    <property type="molecule type" value="Genomic_DNA"/>
</dbReference>
<evidence type="ECO:0008006" key="4">
    <source>
        <dbReference type="Google" id="ProtNLM"/>
    </source>
</evidence>
<evidence type="ECO:0000313" key="2">
    <source>
        <dbReference type="EMBL" id="GAA3894131.1"/>
    </source>
</evidence>
<dbReference type="Proteomes" id="UP001501803">
    <property type="component" value="Unassembled WGS sequence"/>
</dbReference>
<protein>
    <recommendedName>
        <fullName evidence="4">Toxin-antitoxin system HicB family antitoxin</fullName>
    </recommendedName>
</protein>
<gene>
    <name evidence="2" type="ORF">GCM10022381_39730</name>
</gene>
<dbReference type="InterPro" id="IPR013321">
    <property type="entry name" value="Arc_rbn_hlx_hlx"/>
</dbReference>
<dbReference type="RefSeq" id="WP_345069612.1">
    <property type="nucleotide sequence ID" value="NZ_BAABCN010000017.1"/>
</dbReference>
<dbReference type="InterPro" id="IPR010985">
    <property type="entry name" value="Ribbon_hlx_hlx"/>
</dbReference>
<evidence type="ECO:0000256" key="1">
    <source>
        <dbReference type="SAM" id="MobiDB-lite"/>
    </source>
</evidence>
<sequence length="72" mass="8003">MTRERKQVLLRIDPALHDALARWAADDLHSVNAQIEMILRQAVVKAGRAPANLSPPNPRGRPKKEPSEAQSD</sequence>
<reference evidence="3" key="1">
    <citation type="journal article" date="2019" name="Int. J. Syst. Evol. Microbiol.">
        <title>The Global Catalogue of Microorganisms (GCM) 10K type strain sequencing project: providing services to taxonomists for standard genome sequencing and annotation.</title>
        <authorList>
            <consortium name="The Broad Institute Genomics Platform"/>
            <consortium name="The Broad Institute Genome Sequencing Center for Infectious Disease"/>
            <person name="Wu L."/>
            <person name="Ma J."/>
        </authorList>
    </citation>
    <scope>NUCLEOTIDE SEQUENCE [LARGE SCALE GENOMIC DNA]</scope>
    <source>
        <strain evidence="3">JCM 17021</strain>
    </source>
</reference>
<comment type="caution">
    <text evidence="2">The sequence shown here is derived from an EMBL/GenBank/DDBJ whole genome shotgun (WGS) entry which is preliminary data.</text>
</comment>
<feature type="region of interest" description="Disordered" evidence="1">
    <location>
        <begin position="48"/>
        <end position="72"/>
    </location>
</feature>
<feature type="compositionally biased region" description="Basic and acidic residues" evidence="1">
    <location>
        <begin position="63"/>
        <end position="72"/>
    </location>
</feature>
<proteinExistence type="predicted"/>
<dbReference type="Gene3D" id="1.10.1220.10">
    <property type="entry name" value="Met repressor-like"/>
    <property type="match status" value="1"/>
</dbReference>
<evidence type="ECO:0000313" key="3">
    <source>
        <dbReference type="Proteomes" id="UP001501803"/>
    </source>
</evidence>